<comment type="caution">
    <text evidence="2">The sequence shown here is derived from an EMBL/GenBank/DDBJ whole genome shotgun (WGS) entry which is preliminary data.</text>
</comment>
<dbReference type="InterPro" id="IPR032675">
    <property type="entry name" value="LRR_dom_sf"/>
</dbReference>
<evidence type="ECO:0000259" key="1">
    <source>
        <dbReference type="PROSITE" id="PS50181"/>
    </source>
</evidence>
<dbReference type="InterPro" id="IPR001810">
    <property type="entry name" value="F-box_dom"/>
</dbReference>
<evidence type="ECO:0000313" key="3">
    <source>
        <dbReference type="Proteomes" id="UP000812287"/>
    </source>
</evidence>
<name>A0A9P7VFN4_9AGAR</name>
<accession>A0A9P7VFN4</accession>
<dbReference type="InterPro" id="IPR036047">
    <property type="entry name" value="F-box-like_dom_sf"/>
</dbReference>
<dbReference type="OrthoDB" id="3258311at2759"/>
<organism evidence="2 3">
    <name type="scientific">Guyanagaster necrorhizus</name>
    <dbReference type="NCBI Taxonomy" id="856835"/>
    <lineage>
        <taxon>Eukaryota</taxon>
        <taxon>Fungi</taxon>
        <taxon>Dikarya</taxon>
        <taxon>Basidiomycota</taxon>
        <taxon>Agaricomycotina</taxon>
        <taxon>Agaricomycetes</taxon>
        <taxon>Agaricomycetidae</taxon>
        <taxon>Agaricales</taxon>
        <taxon>Marasmiineae</taxon>
        <taxon>Physalacriaceae</taxon>
        <taxon>Guyanagaster</taxon>
    </lineage>
</organism>
<dbReference type="EMBL" id="MU250577">
    <property type="protein sequence ID" value="KAG7440068.1"/>
    <property type="molecule type" value="Genomic_DNA"/>
</dbReference>
<dbReference type="SUPFAM" id="SSF81383">
    <property type="entry name" value="F-box domain"/>
    <property type="match status" value="1"/>
</dbReference>
<dbReference type="Pfam" id="PF00646">
    <property type="entry name" value="F-box"/>
    <property type="match status" value="1"/>
</dbReference>
<reference evidence="2" key="1">
    <citation type="submission" date="2020-11" db="EMBL/GenBank/DDBJ databases">
        <title>Adaptations for nitrogen fixation in a non-lichenized fungal sporocarp promotes dispersal by wood-feeding termites.</title>
        <authorList>
            <consortium name="DOE Joint Genome Institute"/>
            <person name="Koch R.A."/>
            <person name="Yoon G."/>
            <person name="Arayal U."/>
            <person name="Lail K."/>
            <person name="Amirebrahimi M."/>
            <person name="Labutti K."/>
            <person name="Lipzen A."/>
            <person name="Riley R."/>
            <person name="Barry K."/>
            <person name="Henrissat B."/>
            <person name="Grigoriev I.V."/>
            <person name="Herr J.R."/>
            <person name="Aime M.C."/>
        </authorList>
    </citation>
    <scope>NUCLEOTIDE SEQUENCE</scope>
    <source>
        <strain evidence="2">MCA 3950</strain>
    </source>
</reference>
<dbReference type="GeneID" id="66112991"/>
<keyword evidence="3" id="KW-1185">Reference proteome</keyword>
<proteinExistence type="predicted"/>
<dbReference type="SUPFAM" id="SSF52047">
    <property type="entry name" value="RNI-like"/>
    <property type="match status" value="1"/>
</dbReference>
<evidence type="ECO:0000313" key="2">
    <source>
        <dbReference type="EMBL" id="KAG7440068.1"/>
    </source>
</evidence>
<dbReference type="RefSeq" id="XP_043033568.1">
    <property type="nucleotide sequence ID" value="XM_043190694.1"/>
</dbReference>
<dbReference type="Gene3D" id="3.80.10.10">
    <property type="entry name" value="Ribonuclease Inhibitor"/>
    <property type="match status" value="1"/>
</dbReference>
<dbReference type="Proteomes" id="UP000812287">
    <property type="component" value="Unassembled WGS sequence"/>
</dbReference>
<feature type="domain" description="F-box" evidence="1">
    <location>
        <begin position="183"/>
        <end position="219"/>
    </location>
</feature>
<dbReference type="CDD" id="cd09917">
    <property type="entry name" value="F-box_SF"/>
    <property type="match status" value="1"/>
</dbReference>
<dbReference type="AlphaFoldDB" id="A0A9P7VFN4"/>
<dbReference type="PROSITE" id="PS50181">
    <property type="entry name" value="FBOX"/>
    <property type="match status" value="1"/>
</dbReference>
<sequence length="740" mass="84646">MDIDPIYLSEDEPSLRKTKRISHGNSWPPLTHFDQMWTQYNRWEYKEYKEISEGGGVTSIVDDEIFRLVRLRAFFNSLKGFYTGRSDLTGRFRARFDFLYARWEKLRVDLDALAATAEPYQDEWIDFLEQKHEYTNYKMTDEELWKQFQQKWLLPSEADYADIMRMAGSGPKIAHDAEPKFQKLLIDHLPDELLDAIYKHMDITDSLLLSATCRRMRAVSLPFIYTSRNLGLYQNTTAILSRNAIQKEHAIKDLLKASVRALEDAYFLLTRPDITSKFQSINVFNHWDITITFHHDDFPPSLFLPAISHTICAVLGHSMNLTNLSMFTFPLHSHIFQAIAALPHLRTFNLTSCPIESTITSPQLVQVRNLAVHIRDEESISTWETLALFPNAINVLFFHSSIFTMQLADAITLDRFSHLTHLCLGNLVETIFPDIVHFLHDTTEHHLTHLKLIFINPIDDASLFVLLNELQAHPMEILIIDGLLEGRPAIIRRISSCLPGLTALSLSRRESQRQRKTRFTCSWPLPPFEYAPYFSSFSKLRYFDWNYRMNRGVTSWTMLVIEGNDKCGPCGAPYELWESKDGDLDDNDSQHPLVSVFAAYSPSLETVTVGGGGGLPFASWGIVRGGDGTTISKVVPTSKLSGSARGIWNPNEWSRDIDSCTSCRYDKLCFADWDVKSGTNPLEQLRLIYTYAVISKTIMVLGYFPRTWAGVGREDRVHRGGTGIIYGREVADGDEIHDSE</sequence>
<protein>
    <recommendedName>
        <fullName evidence="1">F-box domain-containing protein</fullName>
    </recommendedName>
</protein>
<gene>
    <name evidence="2" type="ORF">BT62DRAFT_997967</name>
</gene>